<name>A0A6A5G4Z0_CAERE</name>
<dbReference type="RefSeq" id="XP_053580357.1">
    <property type="nucleotide sequence ID" value="XM_053736791.1"/>
</dbReference>
<dbReference type="Proteomes" id="UP000483820">
    <property type="component" value="Chromosome X"/>
</dbReference>
<organism evidence="1 2">
    <name type="scientific">Caenorhabditis remanei</name>
    <name type="common">Caenorhabditis vulgaris</name>
    <dbReference type="NCBI Taxonomy" id="31234"/>
    <lineage>
        <taxon>Eukaryota</taxon>
        <taxon>Metazoa</taxon>
        <taxon>Ecdysozoa</taxon>
        <taxon>Nematoda</taxon>
        <taxon>Chromadorea</taxon>
        <taxon>Rhabditida</taxon>
        <taxon>Rhabditina</taxon>
        <taxon>Rhabditomorpha</taxon>
        <taxon>Rhabditoidea</taxon>
        <taxon>Rhabditidae</taxon>
        <taxon>Peloderinae</taxon>
        <taxon>Caenorhabditis</taxon>
    </lineage>
</organism>
<accession>A0A6A5G4Z0</accession>
<dbReference type="AlphaFoldDB" id="A0A6A5G4Z0"/>
<dbReference type="EMBL" id="WUAV01000006">
    <property type="protein sequence ID" value="KAF1749801.1"/>
    <property type="molecule type" value="Genomic_DNA"/>
</dbReference>
<dbReference type="KEGG" id="crq:GCK72_026270"/>
<evidence type="ECO:0008006" key="3">
    <source>
        <dbReference type="Google" id="ProtNLM"/>
    </source>
</evidence>
<dbReference type="CTD" id="78778116"/>
<protein>
    <recommendedName>
        <fullName evidence="3">PAZ domain-containing protein</fullName>
    </recommendedName>
</protein>
<evidence type="ECO:0000313" key="2">
    <source>
        <dbReference type="Proteomes" id="UP000483820"/>
    </source>
</evidence>
<dbReference type="GeneID" id="78778116"/>
<proteinExistence type="predicted"/>
<evidence type="ECO:0000313" key="1">
    <source>
        <dbReference type="EMBL" id="KAF1749801.1"/>
    </source>
</evidence>
<dbReference type="SUPFAM" id="SSF101690">
    <property type="entry name" value="PAZ domain"/>
    <property type="match status" value="1"/>
</dbReference>
<reference evidence="1 2" key="1">
    <citation type="submission" date="2019-12" db="EMBL/GenBank/DDBJ databases">
        <title>Chromosome-level assembly of the Caenorhabditis remanei genome.</title>
        <authorList>
            <person name="Teterina A.A."/>
            <person name="Willis J.H."/>
            <person name="Phillips P.C."/>
        </authorList>
    </citation>
    <scope>NUCLEOTIDE SEQUENCE [LARGE SCALE GENOMIC DNA]</scope>
    <source>
        <strain evidence="1 2">PX506</strain>
        <tissue evidence="1">Whole organism</tissue>
    </source>
</reference>
<dbReference type="InterPro" id="IPR036085">
    <property type="entry name" value="PAZ_dom_sf"/>
</dbReference>
<gene>
    <name evidence="1" type="ORF">GCK72_026270</name>
</gene>
<comment type="caution">
    <text evidence="1">The sequence shown here is derived from an EMBL/GenBank/DDBJ whole genome shotgun (WGS) entry which is preliminary data.</text>
</comment>
<sequence length="132" mass="15840">MTRFRTPRPPYWLTPPCRPEMDFYLKDYMRYRGDFVENLSPYVTEKYTKFLNQPQVLHIWNTITYTTIHLPIIVPEYYTTSTRMPTTTKTVEEIYKEDYAYTINYPYSPIISDVLGRYHPIEVCAVRITSCV</sequence>